<dbReference type="InterPro" id="IPR041018">
    <property type="entry name" value="ADPRTs_Tse2"/>
</dbReference>
<proteinExistence type="predicted"/>
<name>A0A0D2WX20_CAPO3</name>
<evidence type="ECO:0000313" key="3">
    <source>
        <dbReference type="Proteomes" id="UP000008743"/>
    </source>
</evidence>
<gene>
    <name evidence="2" type="ORF">CAOG_007433</name>
</gene>
<organism evidence="2 3">
    <name type="scientific">Capsaspora owczarzaki (strain ATCC 30864)</name>
    <dbReference type="NCBI Taxonomy" id="595528"/>
    <lineage>
        <taxon>Eukaryota</taxon>
        <taxon>Filasterea</taxon>
        <taxon>Capsaspora</taxon>
    </lineage>
</organism>
<dbReference type="OrthoDB" id="10266325at2759"/>
<reference evidence="3" key="1">
    <citation type="submission" date="2011-02" db="EMBL/GenBank/DDBJ databases">
        <title>The Genome Sequence of Capsaspora owczarzaki ATCC 30864.</title>
        <authorList>
            <person name="Russ C."/>
            <person name="Cuomo C."/>
            <person name="Burger G."/>
            <person name="Gray M.W."/>
            <person name="Holland P.W.H."/>
            <person name="King N."/>
            <person name="Lang F.B.F."/>
            <person name="Roger A.J."/>
            <person name="Ruiz-Trillo I."/>
            <person name="Young S.K."/>
            <person name="Zeng Q."/>
            <person name="Gargeya S."/>
            <person name="Alvarado L."/>
            <person name="Berlin A."/>
            <person name="Chapman S.B."/>
            <person name="Chen Z."/>
            <person name="Freedman E."/>
            <person name="Gellesch M."/>
            <person name="Goldberg J."/>
            <person name="Griggs A."/>
            <person name="Gujja S."/>
            <person name="Heilman E."/>
            <person name="Heiman D."/>
            <person name="Howarth C."/>
            <person name="Mehta T."/>
            <person name="Neiman D."/>
            <person name="Pearson M."/>
            <person name="Roberts A."/>
            <person name="Saif S."/>
            <person name="Shea T."/>
            <person name="Shenoy N."/>
            <person name="Sisk P."/>
            <person name="Stolte C."/>
            <person name="Sykes S."/>
            <person name="White J."/>
            <person name="Yandava C."/>
            <person name="Haas B."/>
            <person name="Nusbaum C."/>
            <person name="Birren B."/>
        </authorList>
    </citation>
    <scope>NUCLEOTIDE SEQUENCE</scope>
    <source>
        <strain evidence="3">ATCC 30864</strain>
    </source>
</reference>
<dbReference type="Proteomes" id="UP000008743">
    <property type="component" value="Unassembled WGS sequence"/>
</dbReference>
<evidence type="ECO:0000313" key="2">
    <source>
        <dbReference type="EMBL" id="KJE97605.1"/>
    </source>
</evidence>
<dbReference type="Pfam" id="PF18648">
    <property type="entry name" value="ADPRTs_Tse2"/>
    <property type="match status" value="1"/>
</dbReference>
<feature type="domain" description="Tse2 ADP-ribosyltransferase toxin" evidence="1">
    <location>
        <begin position="24"/>
        <end position="112"/>
    </location>
</feature>
<protein>
    <recommendedName>
        <fullName evidence="1">Tse2 ADP-ribosyltransferase toxin domain-containing protein</fullName>
    </recommendedName>
</protein>
<sequence length="121" mass="13087">MSSCNRSGLAARMISSSVPTAAEGPDFLGPNGASLRPAASPTLHEVLCNWRGNCILYKIPAGTPLPAGLTLLHEHSDHYSLQTTKPISLPDLQKAMTAFIAPFKLQQTREEFLETNDFYGS</sequence>
<keyword evidence="3" id="KW-1185">Reference proteome</keyword>
<dbReference type="AlphaFoldDB" id="A0A0D2WX20"/>
<dbReference type="eggNOG" id="ENOG502S9XR">
    <property type="taxonomic scope" value="Eukaryota"/>
</dbReference>
<dbReference type="InParanoid" id="A0A0D2WX20"/>
<dbReference type="EMBL" id="KE346374">
    <property type="protein sequence ID" value="KJE97605.1"/>
    <property type="molecule type" value="Genomic_DNA"/>
</dbReference>
<accession>A0A0D2WX20</accession>
<evidence type="ECO:0000259" key="1">
    <source>
        <dbReference type="Pfam" id="PF18648"/>
    </source>
</evidence>